<organism evidence="2 3">
    <name type="scientific">Rugamonas fusca</name>
    <dbReference type="NCBI Taxonomy" id="2758568"/>
    <lineage>
        <taxon>Bacteria</taxon>
        <taxon>Pseudomonadati</taxon>
        <taxon>Pseudomonadota</taxon>
        <taxon>Betaproteobacteria</taxon>
        <taxon>Burkholderiales</taxon>
        <taxon>Oxalobacteraceae</taxon>
        <taxon>Telluria group</taxon>
        <taxon>Rugamonas</taxon>
    </lineage>
</organism>
<feature type="domain" description="DUF2169" evidence="1">
    <location>
        <begin position="23"/>
        <end position="399"/>
    </location>
</feature>
<dbReference type="EMBL" id="JACEZS010000017">
    <property type="protein sequence ID" value="MBA5607397.1"/>
    <property type="molecule type" value="Genomic_DNA"/>
</dbReference>
<comment type="caution">
    <text evidence="2">The sequence shown here is derived from an EMBL/GenBank/DDBJ whole genome shotgun (WGS) entry which is preliminary data.</text>
</comment>
<proteinExistence type="predicted"/>
<name>A0A7W2I894_9BURK</name>
<evidence type="ECO:0000313" key="2">
    <source>
        <dbReference type="EMBL" id="MBA5607397.1"/>
    </source>
</evidence>
<dbReference type="Proteomes" id="UP000566711">
    <property type="component" value="Unassembled WGS sequence"/>
</dbReference>
<dbReference type="Pfam" id="PF09937">
    <property type="entry name" value="DUF2169"/>
    <property type="match status" value="1"/>
</dbReference>
<gene>
    <name evidence="2" type="ORF">H3H36_18735</name>
</gene>
<protein>
    <submittedName>
        <fullName evidence="2">DUF2169 domain-containing protein</fullName>
    </submittedName>
</protein>
<keyword evidence="3" id="KW-1185">Reference proteome</keyword>
<evidence type="ECO:0000313" key="3">
    <source>
        <dbReference type="Proteomes" id="UP000566711"/>
    </source>
</evidence>
<sequence length="450" mass="49803">MDVVNHTPFPAAAFDAVDQHAQQFQVFVLRQTLSLASGQLEYAEKQQPLCTADSPFEDGTSAGIRQESDYCPFKPQCDVIVHAVARAPNGVEVRDFLVRLAVGRGSGNNLKILMDKTLRITGERAFKKRIWPLRLLQWVVKWSTLTLIQPNPWKLTRAKKFKSLPLRDEHAYGGQCRINQGERDARWVPKAHRLTAEQLASHPDAGKPGVTMPVAHAMCAANSIGVGFAPHWYLKAALKSEVPAPRIELPGAPVTASQFWQLQKPSKKNVKIEPVGLGVRSKLHPERRALLGTASNAFAHTRAPLPGDFDFCMWNAAPPDQQVDGLTGGDVIELVNLCPTDVPGLHLDKVGRTYLRVRLPEHECFVLLRPDEGPAATRPLVIDTVLIEPEDYAVTLVWRITVPMEEVANVVACEFRMRTFSDRDSARIDPEAYQELQAQEFLSAAAGAAS</sequence>
<reference evidence="2 3" key="1">
    <citation type="submission" date="2020-07" db="EMBL/GenBank/DDBJ databases">
        <title>Novel species isolated from subtropical streams in China.</title>
        <authorList>
            <person name="Lu H."/>
        </authorList>
    </citation>
    <scope>NUCLEOTIDE SEQUENCE [LARGE SCALE GENOMIC DNA]</scope>
    <source>
        <strain evidence="2 3">FT3S</strain>
    </source>
</reference>
<dbReference type="AlphaFoldDB" id="A0A7W2I894"/>
<evidence type="ECO:0000259" key="1">
    <source>
        <dbReference type="Pfam" id="PF09937"/>
    </source>
</evidence>
<dbReference type="RefSeq" id="WP_182219614.1">
    <property type="nucleotide sequence ID" value="NZ_JACEZS010000017.1"/>
</dbReference>
<dbReference type="InterPro" id="IPR018683">
    <property type="entry name" value="DUF2169"/>
</dbReference>
<accession>A0A7W2I894</accession>